<evidence type="ECO:0000313" key="7">
    <source>
        <dbReference type="Proteomes" id="UP000276984"/>
    </source>
</evidence>
<evidence type="ECO:0000256" key="1">
    <source>
        <dbReference type="ARBA" id="ARBA00009437"/>
    </source>
</evidence>
<keyword evidence="7" id="KW-1185">Reference proteome</keyword>
<keyword evidence="4" id="KW-0804">Transcription</keyword>
<sequence>MFENLTGSGPLPSLNALRAFEAMARTGSATRAAAELNVTHSAVSRQVKALEAQLGLRLFEGPRHALALTPAGRDMAPGLTAAFDQIAAAVAGARGTGRDLHVAVNASLAVKWLIPRLADFSRLHPQVRVHLVELAPQAVSRRGADVLLRLLDASRIETLGATPVIPNAVGPVIAPMLAGEDARAAVLTAPRLAARTHASAWKDWAALTGRRLAPAPERAVAHLHFALDGALAGWGAAVLPWALTAEAVADGRLLAPFGFARDGGAVAAIPGAGEASRSRRLFLHWLADQARAMPPAPDAT</sequence>
<evidence type="ECO:0000256" key="2">
    <source>
        <dbReference type="ARBA" id="ARBA00023015"/>
    </source>
</evidence>
<feature type="domain" description="HTH lysR-type" evidence="5">
    <location>
        <begin position="12"/>
        <end position="69"/>
    </location>
</feature>
<evidence type="ECO:0000256" key="3">
    <source>
        <dbReference type="ARBA" id="ARBA00023125"/>
    </source>
</evidence>
<dbReference type="OrthoDB" id="9793571at2"/>
<dbReference type="Proteomes" id="UP000276984">
    <property type="component" value="Chromosome"/>
</dbReference>
<dbReference type="GO" id="GO:0003700">
    <property type="term" value="F:DNA-binding transcription factor activity"/>
    <property type="evidence" value="ECO:0007669"/>
    <property type="project" value="InterPro"/>
</dbReference>
<dbReference type="RefSeq" id="WP_121482315.1">
    <property type="nucleotide sequence ID" value="NZ_CP032707.1"/>
</dbReference>
<dbReference type="Gene3D" id="1.10.10.10">
    <property type="entry name" value="Winged helix-like DNA-binding domain superfamily/Winged helix DNA-binding domain"/>
    <property type="match status" value="1"/>
</dbReference>
<keyword evidence="3" id="KW-0238">DNA-binding</keyword>
<comment type="similarity">
    <text evidence="1">Belongs to the LysR transcriptional regulatory family.</text>
</comment>
<keyword evidence="2" id="KW-0805">Transcription regulation</keyword>
<dbReference type="Pfam" id="PF03466">
    <property type="entry name" value="LysR_substrate"/>
    <property type="match status" value="1"/>
</dbReference>
<dbReference type="Gene3D" id="3.40.190.10">
    <property type="entry name" value="Periplasmic binding protein-like II"/>
    <property type="match status" value="2"/>
</dbReference>
<dbReference type="InterPro" id="IPR036390">
    <property type="entry name" value="WH_DNA-bd_sf"/>
</dbReference>
<dbReference type="InterPro" id="IPR058163">
    <property type="entry name" value="LysR-type_TF_proteobact-type"/>
</dbReference>
<dbReference type="Pfam" id="PF00126">
    <property type="entry name" value="HTH_1"/>
    <property type="match status" value="1"/>
</dbReference>
<organism evidence="6 7">
    <name type="scientific">Brevundimonas naejangsanensis</name>
    <dbReference type="NCBI Taxonomy" id="588932"/>
    <lineage>
        <taxon>Bacteria</taxon>
        <taxon>Pseudomonadati</taxon>
        <taxon>Pseudomonadota</taxon>
        <taxon>Alphaproteobacteria</taxon>
        <taxon>Caulobacterales</taxon>
        <taxon>Caulobacteraceae</taxon>
        <taxon>Brevundimonas</taxon>
    </lineage>
</organism>
<dbReference type="SUPFAM" id="SSF46785">
    <property type="entry name" value="Winged helix' DNA-binding domain"/>
    <property type="match status" value="1"/>
</dbReference>
<dbReference type="InterPro" id="IPR005119">
    <property type="entry name" value="LysR_subst-bd"/>
</dbReference>
<name>A0A494RFI2_9CAUL</name>
<dbReference type="AlphaFoldDB" id="A0A494RFI2"/>
<dbReference type="PRINTS" id="PR00039">
    <property type="entry name" value="HTHLYSR"/>
</dbReference>
<protein>
    <submittedName>
        <fullName evidence="6">LysR family transcriptional regulator</fullName>
    </submittedName>
</protein>
<dbReference type="EMBL" id="CP032707">
    <property type="protein sequence ID" value="AYG95167.1"/>
    <property type="molecule type" value="Genomic_DNA"/>
</dbReference>
<dbReference type="PANTHER" id="PTHR30537:SF74">
    <property type="entry name" value="HTH-TYPE TRANSCRIPTIONAL REGULATOR TRPI"/>
    <property type="match status" value="1"/>
</dbReference>
<dbReference type="PROSITE" id="PS50931">
    <property type="entry name" value="HTH_LYSR"/>
    <property type="match status" value="1"/>
</dbReference>
<dbReference type="GO" id="GO:0043565">
    <property type="term" value="F:sequence-specific DNA binding"/>
    <property type="evidence" value="ECO:0007669"/>
    <property type="project" value="TreeGrafter"/>
</dbReference>
<proteinExistence type="inferred from homology"/>
<accession>A0A494RFI2</accession>
<gene>
    <name evidence="6" type="ORF">D8I30_08215</name>
</gene>
<evidence type="ECO:0000259" key="5">
    <source>
        <dbReference type="PROSITE" id="PS50931"/>
    </source>
</evidence>
<dbReference type="SUPFAM" id="SSF53850">
    <property type="entry name" value="Periplasmic binding protein-like II"/>
    <property type="match status" value="1"/>
</dbReference>
<dbReference type="GO" id="GO:0006351">
    <property type="term" value="P:DNA-templated transcription"/>
    <property type="evidence" value="ECO:0007669"/>
    <property type="project" value="TreeGrafter"/>
</dbReference>
<dbReference type="InterPro" id="IPR036388">
    <property type="entry name" value="WH-like_DNA-bd_sf"/>
</dbReference>
<reference evidence="6 7" key="1">
    <citation type="submission" date="2018-10" db="EMBL/GenBank/DDBJ databases">
        <title>Complete genome sequence of Brevundimonas naejangsanensis BRV3.</title>
        <authorList>
            <person name="Berrios L."/>
            <person name="Ely B."/>
        </authorList>
    </citation>
    <scope>NUCLEOTIDE SEQUENCE [LARGE SCALE GENOMIC DNA]</scope>
    <source>
        <strain evidence="6 7">BRV3</strain>
    </source>
</reference>
<evidence type="ECO:0000313" key="6">
    <source>
        <dbReference type="EMBL" id="AYG95167.1"/>
    </source>
</evidence>
<dbReference type="InterPro" id="IPR000847">
    <property type="entry name" value="LysR_HTH_N"/>
</dbReference>
<evidence type="ECO:0000256" key="4">
    <source>
        <dbReference type="ARBA" id="ARBA00023163"/>
    </source>
</evidence>
<dbReference type="PANTHER" id="PTHR30537">
    <property type="entry name" value="HTH-TYPE TRANSCRIPTIONAL REGULATOR"/>
    <property type="match status" value="1"/>
</dbReference>